<evidence type="ECO:0000313" key="2">
    <source>
        <dbReference type="EMBL" id="KAK7306231.1"/>
    </source>
</evidence>
<evidence type="ECO:0000259" key="1">
    <source>
        <dbReference type="Pfam" id="PF26130"/>
    </source>
</evidence>
<reference evidence="2 3" key="1">
    <citation type="submission" date="2024-01" db="EMBL/GenBank/DDBJ databases">
        <title>The genomes of 5 underutilized Papilionoideae crops provide insights into root nodulation and disease resistanc.</title>
        <authorList>
            <person name="Jiang F."/>
        </authorList>
    </citation>
    <scope>NUCLEOTIDE SEQUENCE [LARGE SCALE GENOMIC DNA]</scope>
    <source>
        <strain evidence="2">LVBAO_FW01</strain>
        <tissue evidence="2">Leaves</tissue>
    </source>
</reference>
<feature type="domain" description="PB1-like" evidence="1">
    <location>
        <begin position="2"/>
        <end position="90"/>
    </location>
</feature>
<dbReference type="Proteomes" id="UP001367508">
    <property type="component" value="Unassembled WGS sequence"/>
</dbReference>
<dbReference type="Pfam" id="PF26130">
    <property type="entry name" value="PB1-like"/>
    <property type="match status" value="1"/>
</dbReference>
<accession>A0AAN9PQ43</accession>
<dbReference type="AlphaFoldDB" id="A0AAN9PQ43"/>
<keyword evidence="3" id="KW-1185">Reference proteome</keyword>
<evidence type="ECO:0000313" key="3">
    <source>
        <dbReference type="Proteomes" id="UP001367508"/>
    </source>
</evidence>
<dbReference type="InterPro" id="IPR058594">
    <property type="entry name" value="PB1-like_dom_pln"/>
</dbReference>
<comment type="caution">
    <text evidence="2">The sequence shown here is derived from an EMBL/GenBank/DDBJ whole genome shotgun (WGS) entry which is preliminary data.</text>
</comment>
<dbReference type="EMBL" id="JAYMYQ010000011">
    <property type="protein sequence ID" value="KAK7306231.1"/>
    <property type="molecule type" value="Genomic_DNA"/>
</dbReference>
<gene>
    <name evidence="2" type="ORF">VNO77_44157</name>
</gene>
<name>A0AAN9PQ43_CANGL</name>
<proteinExistence type="predicted"/>
<protein>
    <recommendedName>
        <fullName evidence="1">PB1-like domain-containing protein</fullName>
    </recommendedName>
</protein>
<sequence>MGKFVKEPSLQYKGGEVYVCHDLDAGKWSYFEALALMKDLGYKDIVKIWWKSKRKRIDKWLKELSSNKDVVELIAYAEEQNCEMEIYVEHVISIAEPAMEKKFDAINDSINDVHFEDIKEERDTGVDDGFNLNEIGEVKTTLNEKIQNMKIKKMCEHKTHGPPHLKKQNPRKNVKKKIHLVVYKGFVEKDNIVNDQGVNNSKDVDAEGNSIDAHRVRETFILEHVTSMHHID</sequence>
<organism evidence="2 3">
    <name type="scientific">Canavalia gladiata</name>
    <name type="common">Sword bean</name>
    <name type="synonym">Dolichos gladiatus</name>
    <dbReference type="NCBI Taxonomy" id="3824"/>
    <lineage>
        <taxon>Eukaryota</taxon>
        <taxon>Viridiplantae</taxon>
        <taxon>Streptophyta</taxon>
        <taxon>Embryophyta</taxon>
        <taxon>Tracheophyta</taxon>
        <taxon>Spermatophyta</taxon>
        <taxon>Magnoliopsida</taxon>
        <taxon>eudicotyledons</taxon>
        <taxon>Gunneridae</taxon>
        <taxon>Pentapetalae</taxon>
        <taxon>rosids</taxon>
        <taxon>fabids</taxon>
        <taxon>Fabales</taxon>
        <taxon>Fabaceae</taxon>
        <taxon>Papilionoideae</taxon>
        <taxon>50 kb inversion clade</taxon>
        <taxon>NPAAA clade</taxon>
        <taxon>indigoferoid/millettioid clade</taxon>
        <taxon>Phaseoleae</taxon>
        <taxon>Canavalia</taxon>
    </lineage>
</organism>